<dbReference type="OrthoDB" id="893152at2"/>
<evidence type="ECO:0000313" key="3">
    <source>
        <dbReference type="EMBL" id="KFE72316.1"/>
    </source>
</evidence>
<dbReference type="Proteomes" id="UP000028725">
    <property type="component" value="Unassembled WGS sequence"/>
</dbReference>
<dbReference type="InterPro" id="IPR003121">
    <property type="entry name" value="SWIB_MDM2_domain"/>
</dbReference>
<name>A0A085WXA3_9BACT</name>
<reference evidence="3 4" key="1">
    <citation type="submission" date="2014-04" db="EMBL/GenBank/DDBJ databases">
        <title>Genome assembly of Hyalangium minutum DSM 14724.</title>
        <authorList>
            <person name="Sharma G."/>
            <person name="Subramanian S."/>
        </authorList>
    </citation>
    <scope>NUCLEOTIDE SEQUENCE [LARGE SCALE GENOMIC DNA]</scope>
    <source>
        <strain evidence="3 4">DSM 14724</strain>
    </source>
</reference>
<accession>A0A085WXA3</accession>
<dbReference type="Pfam" id="PF14435">
    <property type="entry name" value="SUKH-4"/>
    <property type="match status" value="1"/>
</dbReference>
<feature type="region of interest" description="Disordered" evidence="1">
    <location>
        <begin position="271"/>
        <end position="302"/>
    </location>
</feature>
<dbReference type="AlphaFoldDB" id="A0A085WXA3"/>
<comment type="caution">
    <text evidence="3">The sequence shown here is derived from an EMBL/GenBank/DDBJ whole genome shotgun (WGS) entry which is preliminary data.</text>
</comment>
<dbReference type="InterPro" id="IPR025851">
    <property type="entry name" value="SUKH-4"/>
</dbReference>
<dbReference type="SUPFAM" id="SSF47592">
    <property type="entry name" value="SWIB/MDM2 domain"/>
    <property type="match status" value="1"/>
</dbReference>
<dbReference type="InterPro" id="IPR036885">
    <property type="entry name" value="SWIB_MDM2_dom_sf"/>
</dbReference>
<sequence>MPKPSDLMSVAFTPSPALAQLVGPGPVQPPAAMKAVLRHVAEHQLWLIPGQSFRADATLRKALGCQSHVHLMELPRLLDAQLKLIPGEKEALRKKRKAEVAAAPAAARWAQGTEAEDPCLAFGEEALEGLQLDERNRSFLLSVGLPECGVPFIDFDAGREGEPFEVLSEGLRVLGTYGDGEEEDLCVCLDESTGGRVVLRDPEKEAVPVLMNSGVPELLECMIIYRDLLRERTEEEEDEPILPKRLRTRAAKALKAQDPQAFRPGSFWYRAVHGTDGPVRQRKSASKRAPARKKKTAARSRR</sequence>
<organism evidence="3 4">
    <name type="scientific">Hyalangium minutum</name>
    <dbReference type="NCBI Taxonomy" id="394096"/>
    <lineage>
        <taxon>Bacteria</taxon>
        <taxon>Pseudomonadati</taxon>
        <taxon>Myxococcota</taxon>
        <taxon>Myxococcia</taxon>
        <taxon>Myxococcales</taxon>
        <taxon>Cystobacterineae</taxon>
        <taxon>Archangiaceae</taxon>
        <taxon>Hyalangium</taxon>
    </lineage>
</organism>
<feature type="domain" description="DM2" evidence="2">
    <location>
        <begin position="12"/>
        <end position="80"/>
    </location>
</feature>
<keyword evidence="4" id="KW-1185">Reference proteome</keyword>
<evidence type="ECO:0000256" key="1">
    <source>
        <dbReference type="SAM" id="MobiDB-lite"/>
    </source>
</evidence>
<proteinExistence type="predicted"/>
<feature type="compositionally biased region" description="Basic residues" evidence="1">
    <location>
        <begin position="280"/>
        <end position="302"/>
    </location>
</feature>
<evidence type="ECO:0000313" key="4">
    <source>
        <dbReference type="Proteomes" id="UP000028725"/>
    </source>
</evidence>
<dbReference type="RefSeq" id="WP_044181492.1">
    <property type="nucleotide sequence ID" value="NZ_JMCB01000001.1"/>
</dbReference>
<dbReference type="STRING" id="394096.DB31_0578"/>
<dbReference type="Pfam" id="PF02201">
    <property type="entry name" value="SWIB"/>
    <property type="match status" value="1"/>
</dbReference>
<evidence type="ECO:0000259" key="2">
    <source>
        <dbReference type="Pfam" id="PF02201"/>
    </source>
</evidence>
<dbReference type="EMBL" id="JMCB01000001">
    <property type="protein sequence ID" value="KFE72316.1"/>
    <property type="molecule type" value="Genomic_DNA"/>
</dbReference>
<gene>
    <name evidence="3" type="ORF">DB31_0578</name>
</gene>
<protein>
    <recommendedName>
        <fullName evidence="2">DM2 domain-containing protein</fullName>
    </recommendedName>
</protein>